<dbReference type="AlphaFoldDB" id="A0A0A9BRQ1"/>
<proteinExistence type="predicted"/>
<feature type="compositionally biased region" description="Polar residues" evidence="1">
    <location>
        <begin position="1"/>
        <end position="10"/>
    </location>
</feature>
<organism evidence="2">
    <name type="scientific">Arundo donax</name>
    <name type="common">Giant reed</name>
    <name type="synonym">Donax arundinaceus</name>
    <dbReference type="NCBI Taxonomy" id="35708"/>
    <lineage>
        <taxon>Eukaryota</taxon>
        <taxon>Viridiplantae</taxon>
        <taxon>Streptophyta</taxon>
        <taxon>Embryophyta</taxon>
        <taxon>Tracheophyta</taxon>
        <taxon>Spermatophyta</taxon>
        <taxon>Magnoliopsida</taxon>
        <taxon>Liliopsida</taxon>
        <taxon>Poales</taxon>
        <taxon>Poaceae</taxon>
        <taxon>PACMAD clade</taxon>
        <taxon>Arundinoideae</taxon>
        <taxon>Arundineae</taxon>
        <taxon>Arundo</taxon>
    </lineage>
</organism>
<reference evidence="2" key="1">
    <citation type="submission" date="2014-09" db="EMBL/GenBank/DDBJ databases">
        <authorList>
            <person name="Magalhaes I.L.F."/>
            <person name="Oliveira U."/>
            <person name="Santos F.R."/>
            <person name="Vidigal T.H.D.A."/>
            <person name="Brescovit A.D."/>
            <person name="Santos A.J."/>
        </authorList>
    </citation>
    <scope>NUCLEOTIDE SEQUENCE</scope>
    <source>
        <tissue evidence="2">Shoot tissue taken approximately 20 cm above the soil surface</tissue>
    </source>
</reference>
<reference evidence="2" key="2">
    <citation type="journal article" date="2015" name="Data Brief">
        <title>Shoot transcriptome of the giant reed, Arundo donax.</title>
        <authorList>
            <person name="Barrero R.A."/>
            <person name="Guerrero F.D."/>
            <person name="Moolhuijzen P."/>
            <person name="Goolsby J.A."/>
            <person name="Tidwell J."/>
            <person name="Bellgard S.E."/>
            <person name="Bellgard M.I."/>
        </authorList>
    </citation>
    <scope>NUCLEOTIDE SEQUENCE</scope>
    <source>
        <tissue evidence="2">Shoot tissue taken approximately 20 cm above the soil surface</tissue>
    </source>
</reference>
<dbReference type="EMBL" id="GBRH01234075">
    <property type="protein sequence ID" value="JAD63820.1"/>
    <property type="molecule type" value="Transcribed_RNA"/>
</dbReference>
<accession>A0A0A9BRQ1</accession>
<name>A0A0A9BRQ1_ARUDO</name>
<protein>
    <submittedName>
        <fullName evidence="2">Uncharacterized protein</fullName>
    </submittedName>
</protein>
<evidence type="ECO:0000313" key="2">
    <source>
        <dbReference type="EMBL" id="JAD63820.1"/>
    </source>
</evidence>
<sequence>MSFSIDSPNSARMDASPSVPAPWKHGNRNFLGGLPADCERHEAGSNRPRHQGRRWLTGRFAHSSLDEGFDCGGGG</sequence>
<feature type="region of interest" description="Disordered" evidence="1">
    <location>
        <begin position="1"/>
        <end position="28"/>
    </location>
</feature>
<evidence type="ECO:0000256" key="1">
    <source>
        <dbReference type="SAM" id="MobiDB-lite"/>
    </source>
</evidence>